<dbReference type="SUPFAM" id="SSF51556">
    <property type="entry name" value="Metallo-dependent hydrolases"/>
    <property type="match status" value="1"/>
</dbReference>
<dbReference type="EMBL" id="JAGGKS010000012">
    <property type="protein sequence ID" value="MBP1927355.1"/>
    <property type="molecule type" value="Genomic_DNA"/>
</dbReference>
<feature type="domain" description="Amidohydrolase 3" evidence="3">
    <location>
        <begin position="396"/>
        <end position="503"/>
    </location>
</feature>
<evidence type="ECO:0000313" key="5">
    <source>
        <dbReference type="Proteomes" id="UP001519342"/>
    </source>
</evidence>
<evidence type="ECO:0000313" key="4">
    <source>
        <dbReference type="EMBL" id="MBP1927355.1"/>
    </source>
</evidence>
<dbReference type="InterPro" id="IPR050378">
    <property type="entry name" value="Metallo-dep_Hydrolases_sf"/>
</dbReference>
<dbReference type="PANTHER" id="PTHR11647:SF1">
    <property type="entry name" value="COLLAPSIN RESPONSE MEDIATOR PROTEIN"/>
    <property type="match status" value="1"/>
</dbReference>
<comment type="cofactor">
    <cofactor evidence="1">
        <name>Zn(2+)</name>
        <dbReference type="ChEBI" id="CHEBI:29105"/>
    </cofactor>
</comment>
<proteinExistence type="predicted"/>
<comment type="caution">
    <text evidence="4">The sequence shown here is derived from an EMBL/GenBank/DDBJ whole genome shotgun (WGS) entry which is preliminary data.</text>
</comment>
<keyword evidence="5" id="KW-1185">Reference proteome</keyword>
<dbReference type="Gene3D" id="3.30.1490.130">
    <property type="entry name" value="D-aminoacylase. Domain 3"/>
    <property type="match status" value="1"/>
</dbReference>
<name>A0ABS4GI30_9FIRM</name>
<dbReference type="PANTHER" id="PTHR11647">
    <property type="entry name" value="HYDRANTOINASE/DIHYDROPYRIMIDINASE FAMILY MEMBER"/>
    <property type="match status" value="1"/>
</dbReference>
<keyword evidence="4" id="KW-0378">Hydrolase</keyword>
<evidence type="ECO:0000259" key="2">
    <source>
        <dbReference type="Pfam" id="PF01979"/>
    </source>
</evidence>
<dbReference type="CDD" id="cd01297">
    <property type="entry name" value="D-aminoacylase"/>
    <property type="match status" value="1"/>
</dbReference>
<dbReference type="InterPro" id="IPR013108">
    <property type="entry name" value="Amidohydro_3"/>
</dbReference>
<reference evidence="4 5" key="1">
    <citation type="submission" date="2021-03" db="EMBL/GenBank/DDBJ databases">
        <title>Genomic Encyclopedia of Type Strains, Phase IV (KMG-IV): sequencing the most valuable type-strain genomes for metagenomic binning, comparative biology and taxonomic classification.</title>
        <authorList>
            <person name="Goeker M."/>
        </authorList>
    </citation>
    <scope>NUCLEOTIDE SEQUENCE [LARGE SCALE GENOMIC DNA]</scope>
    <source>
        <strain evidence="4 5">DSM 24004</strain>
    </source>
</reference>
<evidence type="ECO:0000259" key="3">
    <source>
        <dbReference type="Pfam" id="PF07969"/>
    </source>
</evidence>
<dbReference type="Proteomes" id="UP001519342">
    <property type="component" value="Unassembled WGS sequence"/>
</dbReference>
<dbReference type="RefSeq" id="WP_209513060.1">
    <property type="nucleotide sequence ID" value="NZ_JAGGKS010000012.1"/>
</dbReference>
<dbReference type="InterPro" id="IPR011059">
    <property type="entry name" value="Metal-dep_hydrolase_composite"/>
</dbReference>
<accession>A0ABS4GI30</accession>
<dbReference type="EC" id="3.5.1.81" evidence="4"/>
<feature type="domain" description="Amidohydrolase-related" evidence="2">
    <location>
        <begin position="54"/>
        <end position="230"/>
    </location>
</feature>
<dbReference type="Pfam" id="PF01979">
    <property type="entry name" value="Amidohydro_1"/>
    <property type="match status" value="1"/>
</dbReference>
<organism evidence="4 5">
    <name type="scientific">Sedimentibacter acidaminivorans</name>
    <dbReference type="NCBI Taxonomy" id="913099"/>
    <lineage>
        <taxon>Bacteria</taxon>
        <taxon>Bacillati</taxon>
        <taxon>Bacillota</taxon>
        <taxon>Tissierellia</taxon>
        <taxon>Sedimentibacter</taxon>
    </lineage>
</organism>
<dbReference type="InterPro" id="IPR032466">
    <property type="entry name" value="Metal_Hydrolase"/>
</dbReference>
<dbReference type="GO" id="GO:0047420">
    <property type="term" value="F:N-acyl-D-amino-acid deacylase activity"/>
    <property type="evidence" value="ECO:0007669"/>
    <property type="project" value="UniProtKB-EC"/>
</dbReference>
<dbReference type="InterPro" id="IPR023100">
    <property type="entry name" value="D-aminoacylase_insert_dom_sf"/>
</dbReference>
<evidence type="ECO:0000256" key="1">
    <source>
        <dbReference type="ARBA" id="ARBA00001947"/>
    </source>
</evidence>
<gene>
    <name evidence="4" type="ORF">J2Z76_003252</name>
</gene>
<dbReference type="Gene3D" id="2.30.40.10">
    <property type="entry name" value="Urease, subunit C, domain 1"/>
    <property type="match status" value="1"/>
</dbReference>
<sequence>MSKGFLIKKATIYDGTGNKPFISDVLVEGSIIKKMSLNIENDKFNLINGEGFALCPGIIDTHSHSDLEIFRNKDMMHVIRQGITTEVTGQDGSSVAPLYDNLVEELADNMAPLAGVINKPYWWRSTKDYIDEVNKSGAAPRHVTLAGHGTIRMCVMGNDNRKPTEKEMQEIRNLTAKCMEEGAKGVSFGLIYPPGSYADTEELLEVAKVVAKYDGIIMVHTRNEQDKLLESLDEMIYIMKESKVRMHISHLKALGYRNWGKVGLALEKITSLREEGYDITFDQYPYTAACTGLKVIVPMWAYDGGEKEFQNRLNDPAEYKKILDGVNKNIEARGGTEKIFIATVSSKENSWMSGNDLKFISEKMDLEPGVAVLKILQIEGPSVVAIYFSISEDDVNLIMKSPIQGICTDGIIGTHPHPRAYASFPRLFGYYSRKLKLMTLEEAIRKVTSEPARRLRLWDRGLIREGLSADLLLFDVEKIGDRNTYLNPKEYPEGIKYVWVEGKLKFKED</sequence>
<dbReference type="SUPFAM" id="SSF51338">
    <property type="entry name" value="Composite domain of metallo-dependent hydrolases"/>
    <property type="match status" value="2"/>
</dbReference>
<protein>
    <submittedName>
        <fullName evidence="4">N-acyl-D-amino-acid deacylase</fullName>
        <ecNumber evidence="4">3.5.1.81</ecNumber>
    </submittedName>
</protein>
<dbReference type="InterPro" id="IPR006680">
    <property type="entry name" value="Amidohydro-rel"/>
</dbReference>
<dbReference type="Pfam" id="PF07969">
    <property type="entry name" value="Amidohydro_3"/>
    <property type="match status" value="1"/>
</dbReference>
<dbReference type="Gene3D" id="3.20.20.140">
    <property type="entry name" value="Metal-dependent hydrolases"/>
    <property type="match status" value="2"/>
</dbReference>